<reference evidence="2 3" key="1">
    <citation type="submission" date="2018-11" db="EMBL/GenBank/DDBJ databases">
        <title>Genome sequencing and assembly of Clostridium tagluense strain A121.</title>
        <authorList>
            <person name="Murakami T."/>
            <person name="Segawa T."/>
            <person name="Shcherbakova V.A."/>
            <person name="Mori H."/>
            <person name="Yoshimura Y."/>
        </authorList>
    </citation>
    <scope>NUCLEOTIDE SEQUENCE [LARGE SCALE GENOMIC DNA]</scope>
    <source>
        <strain evidence="2 3">A121</strain>
    </source>
</reference>
<dbReference type="AlphaFoldDB" id="A0A401UMX0"/>
<dbReference type="InterPro" id="IPR036457">
    <property type="entry name" value="PPM-type-like_dom_sf"/>
</dbReference>
<protein>
    <submittedName>
        <fullName evidence="2">Serine/threonine phosphatase</fullName>
    </submittedName>
</protein>
<dbReference type="EMBL" id="BHYK01000013">
    <property type="protein sequence ID" value="GCD10880.1"/>
    <property type="molecule type" value="Genomic_DNA"/>
</dbReference>
<dbReference type="SUPFAM" id="SSF81606">
    <property type="entry name" value="PP2C-like"/>
    <property type="match status" value="1"/>
</dbReference>
<dbReference type="PANTHER" id="PTHR35801:SF1">
    <property type="entry name" value="PHOSPHOSERINE PHOSPHATASE RSBX"/>
    <property type="match status" value="1"/>
</dbReference>
<dbReference type="InterPro" id="IPR039248">
    <property type="entry name" value="Ptase_RsbX"/>
</dbReference>
<dbReference type="OrthoDB" id="1090916at2"/>
<comment type="caution">
    <text evidence="2">The sequence shown here is derived from an EMBL/GenBank/DDBJ whole genome shotgun (WGS) entry which is preliminary data.</text>
</comment>
<sequence length="390" mass="43018">MKNIFMECGFVSLSKHGEKICGDYYTMVKKEDTTTIVLSDGLGSGIKANILATLTSKILSTMMAGNMTIEDSVYTVANTLPVCKVRNLAYSTFTIFQLVHYNNNAYLAQFDNPSVILIREGKNFPYCSTCKIIGEKEIYESNIQLQVYDMIILLTDGITSAGLGRVTTNGWPRDEIIKYIELWYTPNMSPQRMASAIADACLDLSLGTPQDDSTVAVFKIRKRQVVNLIIGPPEKKEEDNIILKLFFSKAGKKIVCGGSTSKMVSNYLNKPIKATESSLDEEIPAIASIEGVDLVTEGVITLGRVVELGRKYLEDSKISLDLENKTDGASLLAKLLFEEATDVNFFIGKAINPGNEIDGMKISASVKMSFIREIKGILIEMDKKVKVSLC</sequence>
<organism evidence="2 3">
    <name type="scientific">Clostridium tagluense</name>
    <dbReference type="NCBI Taxonomy" id="360422"/>
    <lineage>
        <taxon>Bacteria</taxon>
        <taxon>Bacillati</taxon>
        <taxon>Bacillota</taxon>
        <taxon>Clostridia</taxon>
        <taxon>Eubacteriales</taxon>
        <taxon>Clostridiaceae</taxon>
        <taxon>Clostridium</taxon>
    </lineage>
</organism>
<accession>A0A401UMX0</accession>
<dbReference type="RefSeq" id="WP_125002183.1">
    <property type="nucleotide sequence ID" value="NZ_BHYK01000013.1"/>
</dbReference>
<name>A0A401UMX0_9CLOT</name>
<dbReference type="Gene3D" id="3.60.40.10">
    <property type="entry name" value="PPM-type phosphatase domain"/>
    <property type="match status" value="1"/>
</dbReference>
<gene>
    <name evidence="2" type="ORF">Ctaglu_25030</name>
</gene>
<feature type="domain" description="PPM-type phosphatase" evidence="1">
    <location>
        <begin position="5"/>
        <end position="220"/>
    </location>
</feature>
<dbReference type="Pfam" id="PF07228">
    <property type="entry name" value="SpoIIE"/>
    <property type="match status" value="1"/>
</dbReference>
<dbReference type="PANTHER" id="PTHR35801">
    <property type="entry name" value="PHOSPHOSERINE PHOSPHATASE RSBX"/>
    <property type="match status" value="1"/>
</dbReference>
<proteinExistence type="predicted"/>
<evidence type="ECO:0000313" key="3">
    <source>
        <dbReference type="Proteomes" id="UP000287872"/>
    </source>
</evidence>
<dbReference type="InterPro" id="IPR001932">
    <property type="entry name" value="PPM-type_phosphatase-like_dom"/>
</dbReference>
<dbReference type="SMART" id="SM00331">
    <property type="entry name" value="PP2C_SIG"/>
    <property type="match status" value="1"/>
</dbReference>
<keyword evidence="3" id="KW-1185">Reference proteome</keyword>
<evidence type="ECO:0000313" key="2">
    <source>
        <dbReference type="EMBL" id="GCD10880.1"/>
    </source>
</evidence>
<dbReference type="Proteomes" id="UP000287872">
    <property type="component" value="Unassembled WGS sequence"/>
</dbReference>
<evidence type="ECO:0000259" key="1">
    <source>
        <dbReference type="SMART" id="SM00331"/>
    </source>
</evidence>